<dbReference type="Gene3D" id="2.120.10.30">
    <property type="entry name" value="TolB, C-terminal domain"/>
    <property type="match status" value="3"/>
</dbReference>
<dbReference type="PANTHER" id="PTHR36842:SF1">
    <property type="entry name" value="PROTEIN TOLB"/>
    <property type="match status" value="1"/>
</dbReference>
<proteinExistence type="inferred from homology"/>
<dbReference type="InterPro" id="IPR011659">
    <property type="entry name" value="WD40"/>
</dbReference>
<dbReference type="CDD" id="cd00383">
    <property type="entry name" value="trans_reg_C"/>
    <property type="match status" value="1"/>
</dbReference>
<dbReference type="InterPro" id="IPR016032">
    <property type="entry name" value="Sig_transdc_resp-reg_C-effctor"/>
</dbReference>
<organism evidence="6 7">
    <name type="scientific">Ideonella azotifigens</name>
    <dbReference type="NCBI Taxonomy" id="513160"/>
    <lineage>
        <taxon>Bacteria</taxon>
        <taxon>Pseudomonadati</taxon>
        <taxon>Pseudomonadota</taxon>
        <taxon>Betaproteobacteria</taxon>
        <taxon>Burkholderiales</taxon>
        <taxon>Sphaerotilaceae</taxon>
        <taxon>Ideonella</taxon>
    </lineage>
</organism>
<sequence>MKKAEGGLQDLDGLTEAAPASPPNAVWRIGHFVFDPAARTLEAEGSSERISGKAAAVLLRLAEHAGKVVSREQLIAEVWAGNSYTGSSGLTHTVSQLRRSLRKASSAEPVRPDSEADEDTGPIETISKSGYRLLWPAVQVTGAEAEAPAPARKSKLPWLAGGVSVLLVMALALAWQARHGANTVAQRSLSAITTLEGIEESPAYSPDGHSLAYVWRRTGVPPRLRVVDLQRPEAPARELTDPQDRLYRPVWVDTHHLAYLQGQHGESCRVMLVDLRNDSRRDLAECHYLTGAATLAASPDGQWLAFSRRSSSAPGGLALMLHHMADGQERVLAQAGEGLGYGEMAWSHDGRHLAVLQLKDTVGDLVRLDVRSGEVLRLTRETAPIWALAWRQGDRDLVFSAGLAGDFALWRVDADGGTPSRFARIDNVGSLAAIPDGSGDVAASVLRYDDHIELYTLADGALRSSIRSSGRDLYADACQDAEHPIFVSFRARRIGVWYRDGANAEARELPLPAGTPEPPACSPDGRRYATVLSPSDGPNQLVIGDLNGGAAPTVIPVQAEVASPSWGVDGRTLIVYSTRENHPELWRFDPATQTFSLLTDDHAHFGREVMLGTQRWLYYARENQRGLWRRRLDDKGRPASPGELVLNDLAQQDWGNWAWHDGELWRISRGAAGDQLIRRDATGRDHALLTLPSASIGPFRSLSIDKTGLALVTRHGPTQGDLVRVPADGQ</sequence>
<comment type="similarity">
    <text evidence="1">Belongs to the TolB family.</text>
</comment>
<dbReference type="Pfam" id="PF00486">
    <property type="entry name" value="Trans_reg_C"/>
    <property type="match status" value="1"/>
</dbReference>
<dbReference type="PROSITE" id="PS51755">
    <property type="entry name" value="OMPR_PHOB"/>
    <property type="match status" value="1"/>
</dbReference>
<feature type="DNA-binding region" description="OmpR/PhoB-type" evidence="3">
    <location>
        <begin position="24"/>
        <end position="135"/>
    </location>
</feature>
<evidence type="ECO:0000259" key="5">
    <source>
        <dbReference type="PROSITE" id="PS51755"/>
    </source>
</evidence>
<feature type="region of interest" description="Disordered" evidence="4">
    <location>
        <begin position="1"/>
        <end position="20"/>
    </location>
</feature>
<name>A0ABN1KES9_9BURK</name>
<protein>
    <submittedName>
        <fullName evidence="6">Winged helix-turn-helix domain-containing protein</fullName>
    </submittedName>
</protein>
<dbReference type="SUPFAM" id="SSF50969">
    <property type="entry name" value="YVTN repeat-like/Quinoprotein amine dehydrogenase"/>
    <property type="match status" value="1"/>
</dbReference>
<evidence type="ECO:0000313" key="7">
    <source>
        <dbReference type="Proteomes" id="UP001500279"/>
    </source>
</evidence>
<dbReference type="Pfam" id="PF07676">
    <property type="entry name" value="PD40"/>
    <property type="match status" value="2"/>
</dbReference>
<evidence type="ECO:0000256" key="4">
    <source>
        <dbReference type="SAM" id="MobiDB-lite"/>
    </source>
</evidence>
<dbReference type="Gene3D" id="1.10.10.10">
    <property type="entry name" value="Winged helix-like DNA-binding domain superfamily/Winged helix DNA-binding domain"/>
    <property type="match status" value="1"/>
</dbReference>
<evidence type="ECO:0000256" key="3">
    <source>
        <dbReference type="PROSITE-ProRule" id="PRU01091"/>
    </source>
</evidence>
<comment type="caution">
    <text evidence="6">The sequence shown here is derived from an EMBL/GenBank/DDBJ whole genome shotgun (WGS) entry which is preliminary data.</text>
</comment>
<evidence type="ECO:0000313" key="6">
    <source>
        <dbReference type="EMBL" id="GAA0764681.1"/>
    </source>
</evidence>
<evidence type="ECO:0000256" key="1">
    <source>
        <dbReference type="ARBA" id="ARBA00009820"/>
    </source>
</evidence>
<dbReference type="SMART" id="SM00862">
    <property type="entry name" value="Trans_reg_C"/>
    <property type="match status" value="1"/>
</dbReference>
<dbReference type="InterPro" id="IPR001867">
    <property type="entry name" value="OmpR/PhoB-type_DNA-bd"/>
</dbReference>
<keyword evidence="7" id="KW-1185">Reference proteome</keyword>
<dbReference type="Proteomes" id="UP001500279">
    <property type="component" value="Unassembled WGS sequence"/>
</dbReference>
<keyword evidence="2 3" id="KW-0238">DNA-binding</keyword>
<gene>
    <name evidence="6" type="ORF">GCM10009107_51110</name>
</gene>
<dbReference type="SUPFAM" id="SSF82171">
    <property type="entry name" value="DPP6 N-terminal domain-like"/>
    <property type="match status" value="1"/>
</dbReference>
<reference evidence="6 7" key="1">
    <citation type="journal article" date="2019" name="Int. J. Syst. Evol. Microbiol.">
        <title>The Global Catalogue of Microorganisms (GCM) 10K type strain sequencing project: providing services to taxonomists for standard genome sequencing and annotation.</title>
        <authorList>
            <consortium name="The Broad Institute Genomics Platform"/>
            <consortium name="The Broad Institute Genome Sequencing Center for Infectious Disease"/>
            <person name="Wu L."/>
            <person name="Ma J."/>
        </authorList>
    </citation>
    <scope>NUCLEOTIDE SEQUENCE [LARGE SCALE GENOMIC DNA]</scope>
    <source>
        <strain evidence="6 7">JCM 15503</strain>
    </source>
</reference>
<dbReference type="SUPFAM" id="SSF46894">
    <property type="entry name" value="C-terminal effector domain of the bipartite response regulators"/>
    <property type="match status" value="1"/>
</dbReference>
<dbReference type="InterPro" id="IPR011044">
    <property type="entry name" value="Quino_amine_DH_bsu"/>
</dbReference>
<evidence type="ECO:0000256" key="2">
    <source>
        <dbReference type="ARBA" id="ARBA00023125"/>
    </source>
</evidence>
<dbReference type="EMBL" id="BAAAEW010000042">
    <property type="protein sequence ID" value="GAA0764681.1"/>
    <property type="molecule type" value="Genomic_DNA"/>
</dbReference>
<dbReference type="PANTHER" id="PTHR36842">
    <property type="entry name" value="PROTEIN TOLB HOMOLOG"/>
    <property type="match status" value="1"/>
</dbReference>
<dbReference type="InterPro" id="IPR036388">
    <property type="entry name" value="WH-like_DNA-bd_sf"/>
</dbReference>
<feature type="region of interest" description="Disordered" evidence="4">
    <location>
        <begin position="101"/>
        <end position="123"/>
    </location>
</feature>
<accession>A0ABN1KES9</accession>
<feature type="domain" description="OmpR/PhoB-type" evidence="5">
    <location>
        <begin position="24"/>
        <end position="135"/>
    </location>
</feature>
<dbReference type="InterPro" id="IPR011042">
    <property type="entry name" value="6-blade_b-propeller_TolB-like"/>
</dbReference>